<proteinExistence type="predicted"/>
<protein>
    <submittedName>
        <fullName evidence="1">Uncharacterized protein</fullName>
    </submittedName>
</protein>
<sequence length="81" mass="8891">MDGECTALRGRIAPDRRLRRGAPDSSERLTTVRPDTALPFDFMGSWPAHEGDRSYPCAVDPTVLCGRRRNTTGTTADRQGA</sequence>
<dbReference type="AlphaFoldDB" id="A0A1I1VCE0"/>
<dbReference type="EMBL" id="FOLM01000030">
    <property type="protein sequence ID" value="SFD78080.1"/>
    <property type="molecule type" value="Genomic_DNA"/>
</dbReference>
<keyword evidence="2" id="KW-1185">Reference proteome</keyword>
<reference evidence="1 2" key="1">
    <citation type="submission" date="2016-10" db="EMBL/GenBank/DDBJ databases">
        <authorList>
            <person name="de Groot N.N."/>
        </authorList>
    </citation>
    <scope>NUCLEOTIDE SEQUENCE [LARGE SCALE GENOMIC DNA]</scope>
    <source>
        <strain evidence="1 2">CGMCC 4.5739</strain>
    </source>
</reference>
<accession>A0A1I1VCE0</accession>
<evidence type="ECO:0000313" key="1">
    <source>
        <dbReference type="EMBL" id="SFD78080.1"/>
    </source>
</evidence>
<dbReference type="Proteomes" id="UP000199207">
    <property type="component" value="Unassembled WGS sequence"/>
</dbReference>
<organism evidence="1 2">
    <name type="scientific">Streptomyces aidingensis</name>
    <dbReference type="NCBI Taxonomy" id="910347"/>
    <lineage>
        <taxon>Bacteria</taxon>
        <taxon>Bacillati</taxon>
        <taxon>Actinomycetota</taxon>
        <taxon>Actinomycetes</taxon>
        <taxon>Kitasatosporales</taxon>
        <taxon>Streptomycetaceae</taxon>
        <taxon>Streptomyces</taxon>
    </lineage>
</organism>
<gene>
    <name evidence="1" type="ORF">SAMN05421773_13017</name>
</gene>
<name>A0A1I1VCE0_9ACTN</name>
<evidence type="ECO:0000313" key="2">
    <source>
        <dbReference type="Proteomes" id="UP000199207"/>
    </source>
</evidence>